<dbReference type="GO" id="GO:0006302">
    <property type="term" value="P:double-strand break repair"/>
    <property type="evidence" value="ECO:0007669"/>
    <property type="project" value="TreeGrafter"/>
</dbReference>
<dbReference type="InterPro" id="IPR027417">
    <property type="entry name" value="P-loop_NTPase"/>
</dbReference>
<dbReference type="SMART" id="SM00481">
    <property type="entry name" value="POLIIIAc"/>
    <property type="match status" value="1"/>
</dbReference>
<dbReference type="InterPro" id="IPR016195">
    <property type="entry name" value="Pol/histidinol_Pase-like"/>
</dbReference>
<evidence type="ECO:0000259" key="2">
    <source>
        <dbReference type="SMART" id="SM00481"/>
    </source>
</evidence>
<dbReference type="Proteomes" id="UP000462760">
    <property type="component" value="Unassembled WGS sequence"/>
</dbReference>
<accession>A0A844FHL4</accession>
<dbReference type="GO" id="GO:0000731">
    <property type="term" value="P:DNA synthesis involved in DNA repair"/>
    <property type="evidence" value="ECO:0007669"/>
    <property type="project" value="TreeGrafter"/>
</dbReference>
<evidence type="ECO:0000313" key="4">
    <source>
        <dbReference type="Proteomes" id="UP000462760"/>
    </source>
</evidence>
<dbReference type="AlphaFoldDB" id="A0A844FHL4"/>
<keyword evidence="1" id="KW-0175">Coiled coil</keyword>
<name>A0A844FHL4_9FIRM</name>
<reference evidence="3 4" key="1">
    <citation type="submission" date="2019-08" db="EMBL/GenBank/DDBJ databases">
        <title>In-depth cultivation of the pig gut microbiome towards novel bacterial diversity and tailored functional studies.</title>
        <authorList>
            <person name="Wylensek D."/>
            <person name="Hitch T.C.A."/>
            <person name="Clavel T."/>
        </authorList>
    </citation>
    <scope>NUCLEOTIDE SEQUENCE [LARGE SCALE GENOMIC DNA]</scope>
    <source>
        <strain evidence="3 4">Med78-601-WT-4W-RMD-3</strain>
    </source>
</reference>
<protein>
    <recommendedName>
        <fullName evidence="2">Polymerase/histidinol phosphatase N-terminal domain-containing protein</fullName>
    </recommendedName>
</protein>
<dbReference type="SUPFAM" id="SSF89550">
    <property type="entry name" value="PHP domain-like"/>
    <property type="match status" value="1"/>
</dbReference>
<dbReference type="Gene3D" id="3.20.20.140">
    <property type="entry name" value="Metal-dependent hydrolases"/>
    <property type="match status" value="1"/>
</dbReference>
<feature type="coiled-coil region" evidence="1">
    <location>
        <begin position="598"/>
        <end position="639"/>
    </location>
</feature>
<comment type="caution">
    <text evidence="3">The sequence shown here is derived from an EMBL/GenBank/DDBJ whole genome shotgun (WGS) entry which is preliminary data.</text>
</comment>
<dbReference type="NCBIfam" id="NF045780">
    <property type="entry name" value="TrlF_fam_ATP"/>
    <property type="match status" value="1"/>
</dbReference>
<dbReference type="PANTHER" id="PTHR32182:SF22">
    <property type="entry name" value="ATP-DEPENDENT ENDONUCLEASE, OLD FAMILY-RELATED"/>
    <property type="match status" value="1"/>
</dbReference>
<evidence type="ECO:0000313" key="3">
    <source>
        <dbReference type="EMBL" id="MSS43405.1"/>
    </source>
</evidence>
<dbReference type="EMBL" id="VULR01000007">
    <property type="protein sequence ID" value="MSS43405.1"/>
    <property type="molecule type" value="Genomic_DNA"/>
</dbReference>
<proteinExistence type="predicted"/>
<sequence>MAIAKWYKIDIHTHTPASSCMVDKEKSITPREWIDAAKERVDAVVVTDHNSIDWLDRLQNELKDKDKFFIFNGIELSVGDKGNHIILIFDPDLKIELINEILIKMDLTSEKQGRTDICIDKEKFTSTVNEYRDKLLIIPAHFFSSKGLGNLANHSWIRSYYEDIKFDAIEINNLEEINTLENKICAFDGSLFKGDIEELKSISTIVGSDNPYKENNGKHSIKGIGEKFTWFKLSEFTLEGLRQSFLDPGSRIRKVFDSTKVRDMNTYDHNYISGVKINNLKHLEEINLRLSPNLNCLVGGRGTGKSTIIEMIKNVIYSNNGVKYDKPQLLDSIKKDTEIDLFYNFGTHEENNHLVEFKKGLLKVLKKDNKTGEKVEVDKIEFPVDIYSQKEIYEMVDEEIKFKTSSKSEFLRIIDNNIKLEILKLEEQENNYINKIKDSYSKILNYRKSIADMPQLLSEKTSLDSKFKLIEHSNLIDVIDKKGVLNSVDNLFESYSNDYYNLYKKFLEELEGLNKEYRKKIDDIKGLIIIFEDKINLDMYIQGYENIIENTKKILEKNILEIDKINNKYEKDTSLEEIEKGLEVQFKDIMTTLELEEERNSKDEINKLSSKLNEVNKKIEELEIKKEKSIEEENLLENYLDKLLEVLIEKNNIRKNIVNEINKESDIISVELKLLGDKDRWINNLRKAMGKEDSFEQDYKELGNHIFIDNPVENIKKWFEFIYLEENRDICKFLNIEKLSHAGFQKIWKGENINYTDFINILPDDQILIKIKKDVTDIKINDGSPGEKAAAVLSFIMHQGKGPLIIDQPEDDLDNSLIMDLIVETIRDIKNKRQIIIATHNSNIPVLGDAEAIIILERDEQGFVNLRKNKKAGCIEEKEIKNGICSIMEGGLESFRKRDRKYKL</sequence>
<organism evidence="3 4">
    <name type="scientific">Anaerosalibacter bizertensis</name>
    <dbReference type="NCBI Taxonomy" id="932217"/>
    <lineage>
        <taxon>Bacteria</taxon>
        <taxon>Bacillati</taxon>
        <taxon>Bacillota</taxon>
        <taxon>Tissierellia</taxon>
        <taxon>Tissierellales</taxon>
        <taxon>Sporanaerobacteraceae</taxon>
        <taxon>Anaerosalibacter</taxon>
    </lineage>
</organism>
<evidence type="ECO:0000256" key="1">
    <source>
        <dbReference type="SAM" id="Coils"/>
    </source>
</evidence>
<dbReference type="RefSeq" id="WP_154484086.1">
    <property type="nucleotide sequence ID" value="NZ_VULR01000007.1"/>
</dbReference>
<feature type="domain" description="Polymerase/histidinol phosphatase N-terminal" evidence="2">
    <location>
        <begin position="9"/>
        <end position="80"/>
    </location>
</feature>
<dbReference type="InterPro" id="IPR054787">
    <property type="entry name" value="TrlF_ATPase"/>
</dbReference>
<gene>
    <name evidence="3" type="ORF">FYJ27_06615</name>
</gene>
<dbReference type="Gene3D" id="3.40.50.300">
    <property type="entry name" value="P-loop containing nucleotide triphosphate hydrolases"/>
    <property type="match status" value="2"/>
</dbReference>
<dbReference type="OrthoDB" id="9791620at2"/>
<dbReference type="InterPro" id="IPR003141">
    <property type="entry name" value="Pol/His_phosphatase_N"/>
</dbReference>
<dbReference type="SUPFAM" id="SSF52540">
    <property type="entry name" value="P-loop containing nucleoside triphosphate hydrolases"/>
    <property type="match status" value="1"/>
</dbReference>
<dbReference type="PANTHER" id="PTHR32182">
    <property type="entry name" value="DNA REPLICATION AND REPAIR PROTEIN RECF"/>
    <property type="match status" value="1"/>
</dbReference>